<name>A0A0F9IGZ8_9ZZZZ</name>
<organism evidence="1">
    <name type="scientific">marine sediment metagenome</name>
    <dbReference type="NCBI Taxonomy" id="412755"/>
    <lineage>
        <taxon>unclassified sequences</taxon>
        <taxon>metagenomes</taxon>
        <taxon>ecological metagenomes</taxon>
    </lineage>
</organism>
<gene>
    <name evidence="1" type="ORF">LCGC14_1878540</name>
</gene>
<dbReference type="EMBL" id="LAZR01019299">
    <property type="protein sequence ID" value="KKL93055.1"/>
    <property type="molecule type" value="Genomic_DNA"/>
</dbReference>
<comment type="caution">
    <text evidence="1">The sequence shown here is derived from an EMBL/GenBank/DDBJ whole genome shotgun (WGS) entry which is preliminary data.</text>
</comment>
<dbReference type="AlphaFoldDB" id="A0A0F9IGZ8"/>
<reference evidence="1" key="1">
    <citation type="journal article" date="2015" name="Nature">
        <title>Complex archaea that bridge the gap between prokaryotes and eukaryotes.</title>
        <authorList>
            <person name="Spang A."/>
            <person name="Saw J.H."/>
            <person name="Jorgensen S.L."/>
            <person name="Zaremba-Niedzwiedzka K."/>
            <person name="Martijn J."/>
            <person name="Lind A.E."/>
            <person name="van Eijk R."/>
            <person name="Schleper C."/>
            <person name="Guy L."/>
            <person name="Ettema T.J."/>
        </authorList>
    </citation>
    <scope>NUCLEOTIDE SEQUENCE</scope>
</reference>
<proteinExistence type="predicted"/>
<evidence type="ECO:0000313" key="1">
    <source>
        <dbReference type="EMBL" id="KKL93055.1"/>
    </source>
</evidence>
<protein>
    <submittedName>
        <fullName evidence="1">Uncharacterized protein</fullName>
    </submittedName>
</protein>
<accession>A0A0F9IGZ8</accession>
<sequence>MTDIELRDGLLAFKAALEGGRMRVPQSGPLKEGFLAIRKSPEGDVDLSSVNSIVRTTIAAFIAAESSTKPAT</sequence>